<name>A0A7C8INX8_9PEZI</name>
<feature type="region of interest" description="Disordered" evidence="2">
    <location>
        <begin position="189"/>
        <end position="277"/>
    </location>
</feature>
<organism evidence="3 4">
    <name type="scientific">Xylaria multiplex</name>
    <dbReference type="NCBI Taxonomy" id="323545"/>
    <lineage>
        <taxon>Eukaryota</taxon>
        <taxon>Fungi</taxon>
        <taxon>Dikarya</taxon>
        <taxon>Ascomycota</taxon>
        <taxon>Pezizomycotina</taxon>
        <taxon>Sordariomycetes</taxon>
        <taxon>Xylariomycetidae</taxon>
        <taxon>Xylariales</taxon>
        <taxon>Xylariaceae</taxon>
        <taxon>Xylaria</taxon>
    </lineage>
</organism>
<sequence length="277" mass="30244">MDRYTTSPFALQLFYRTGAFHRYAFFLHRPGRGFIEIRSPPFQIKSSSRYLTRARARTINRPDEFATDPLPPFLTLHTWLDCTLDELAQHIAAADGHLLPDPAIGTRLAFRLIFQDTRGPASVNKYTVKELGSVVVGDGGPGLDPGDVDAEQILDDTDPDKTLGDARFVVGDYISCAILPPLHDGSVAPASSARMGRGTGAGESRLAVGSAPNEPSRDRDVPFLRHGRGRGGVSKSAYEHFNARGPRSGGVPSGEWRRGEKLPDVLPAGRPRNRGRF</sequence>
<reference evidence="3 4" key="1">
    <citation type="submission" date="2019-12" db="EMBL/GenBank/DDBJ databases">
        <title>Draft genome sequence of the ascomycete Xylaria multiplex DSM 110363.</title>
        <authorList>
            <person name="Buettner E."/>
            <person name="Kellner H."/>
        </authorList>
    </citation>
    <scope>NUCLEOTIDE SEQUENCE [LARGE SCALE GENOMIC DNA]</scope>
    <source>
        <strain evidence="3 4">DSM 110363</strain>
    </source>
</reference>
<gene>
    <name evidence="3" type="ORF">GQX73_g7578</name>
</gene>
<comment type="caution">
    <text evidence="3">The sequence shown here is derived from an EMBL/GenBank/DDBJ whole genome shotgun (WGS) entry which is preliminary data.</text>
</comment>
<dbReference type="AlphaFoldDB" id="A0A7C8INX8"/>
<dbReference type="PANTHER" id="PTHR13082">
    <property type="entry name" value="SAP18"/>
    <property type="match status" value="1"/>
</dbReference>
<proteinExistence type="inferred from homology"/>
<evidence type="ECO:0000256" key="2">
    <source>
        <dbReference type="SAM" id="MobiDB-lite"/>
    </source>
</evidence>
<comment type="similarity">
    <text evidence="1">Belongs to the SAP18 family.</text>
</comment>
<dbReference type="EMBL" id="WUBL01000100">
    <property type="protein sequence ID" value="KAF2965963.1"/>
    <property type="molecule type" value="Genomic_DNA"/>
</dbReference>
<dbReference type="PANTHER" id="PTHR13082:SF0">
    <property type="entry name" value="HISTONE DEACETYLASE COMPLEX SUBUNIT SAP18"/>
    <property type="match status" value="1"/>
</dbReference>
<keyword evidence="4" id="KW-1185">Reference proteome</keyword>
<evidence type="ECO:0000256" key="1">
    <source>
        <dbReference type="ARBA" id="ARBA00009143"/>
    </source>
</evidence>
<dbReference type="InterPro" id="IPR010516">
    <property type="entry name" value="SAP18"/>
</dbReference>
<protein>
    <submittedName>
        <fullName evidence="3">Uncharacterized protein</fullName>
    </submittedName>
</protein>
<dbReference type="OrthoDB" id="440566at2759"/>
<accession>A0A7C8INX8</accession>
<dbReference type="InterPro" id="IPR042534">
    <property type="entry name" value="SAP18_sf"/>
</dbReference>
<dbReference type="Pfam" id="PF06487">
    <property type="entry name" value="SAP18"/>
    <property type="match status" value="1"/>
</dbReference>
<dbReference type="Proteomes" id="UP000481858">
    <property type="component" value="Unassembled WGS sequence"/>
</dbReference>
<evidence type="ECO:0000313" key="4">
    <source>
        <dbReference type="Proteomes" id="UP000481858"/>
    </source>
</evidence>
<dbReference type="GO" id="GO:0005634">
    <property type="term" value="C:nucleus"/>
    <property type="evidence" value="ECO:0007669"/>
    <property type="project" value="TreeGrafter"/>
</dbReference>
<dbReference type="InParanoid" id="A0A7C8INX8"/>
<evidence type="ECO:0000313" key="3">
    <source>
        <dbReference type="EMBL" id="KAF2965963.1"/>
    </source>
</evidence>
<dbReference type="Gene3D" id="3.10.20.550">
    <property type="entry name" value="ASAP complex, SAP18 subunit"/>
    <property type="match status" value="1"/>
</dbReference>